<reference evidence="1" key="1">
    <citation type="submission" date="2016-10" db="EMBL/GenBank/DDBJ databases">
        <authorList>
            <person name="Benchimol M."/>
            <person name="Almeida L.G."/>
            <person name="Vasconcelos A.T."/>
            <person name="Perreira-Neves A."/>
            <person name="Rosa I.A."/>
            <person name="Tasca T."/>
            <person name="Bogo M.R."/>
            <person name="de Souza W."/>
        </authorList>
    </citation>
    <scope>NUCLEOTIDE SEQUENCE [LARGE SCALE GENOMIC DNA]</scope>
    <source>
        <strain evidence="1">K</strain>
    </source>
</reference>
<comment type="caution">
    <text evidence="1">The sequence shown here is derived from an EMBL/GenBank/DDBJ whole genome shotgun (WGS) entry which is preliminary data.</text>
</comment>
<evidence type="ECO:0000313" key="1">
    <source>
        <dbReference type="EMBL" id="OHS97469.1"/>
    </source>
</evidence>
<gene>
    <name evidence="1" type="ORF">TRFO_36332</name>
</gene>
<sequence>MITNEVTVHTEQPLTSLLCGRSPVIVNRRIIRKKEPAVQEIDKIDLSAFPPEITTYRKRSRSAVRTRRRLPEEKIPMTRYKKIKNEEPLIQKVTTNLDTYTDNHRRKAIQIHQDWEERYMRPFLSTMKHKLNGYDYDDFVTTRTRATTALGTRSPYNALNDVEAASLPYVRIPLSSCEDRIHKFQRHTATENRLTDFVLRSQGINTEKPPLKERNTVDVEAWKILPETRFYDPSTTTRKKGRRPYREILNSTVNRQMDQYE</sequence>
<proteinExistence type="predicted"/>
<keyword evidence="2" id="KW-1185">Reference proteome</keyword>
<dbReference type="VEuPathDB" id="TrichDB:TRFO_36332"/>
<dbReference type="OrthoDB" id="10507980at2759"/>
<evidence type="ECO:0000313" key="2">
    <source>
        <dbReference type="Proteomes" id="UP000179807"/>
    </source>
</evidence>
<organism evidence="1 2">
    <name type="scientific">Tritrichomonas foetus</name>
    <dbReference type="NCBI Taxonomy" id="1144522"/>
    <lineage>
        <taxon>Eukaryota</taxon>
        <taxon>Metamonada</taxon>
        <taxon>Parabasalia</taxon>
        <taxon>Tritrichomonadida</taxon>
        <taxon>Tritrichomonadidae</taxon>
        <taxon>Tritrichomonas</taxon>
    </lineage>
</organism>
<protein>
    <submittedName>
        <fullName evidence="1">Uncharacterized protein</fullName>
    </submittedName>
</protein>
<dbReference type="GeneID" id="94845472"/>
<dbReference type="AlphaFoldDB" id="A0A1J4JIU5"/>
<accession>A0A1J4JIU5</accession>
<dbReference type="RefSeq" id="XP_068350606.1">
    <property type="nucleotide sequence ID" value="XM_068510768.1"/>
</dbReference>
<dbReference type="EMBL" id="MLAK01001114">
    <property type="protein sequence ID" value="OHS97469.1"/>
    <property type="molecule type" value="Genomic_DNA"/>
</dbReference>
<name>A0A1J4JIU5_9EUKA</name>
<dbReference type="Proteomes" id="UP000179807">
    <property type="component" value="Unassembled WGS sequence"/>
</dbReference>